<dbReference type="Pfam" id="PF23596">
    <property type="entry name" value="DUF7138"/>
    <property type="match status" value="1"/>
</dbReference>
<dbReference type="Proteomes" id="UP001293593">
    <property type="component" value="Unassembled WGS sequence"/>
</dbReference>
<feature type="region of interest" description="Disordered" evidence="1">
    <location>
        <begin position="87"/>
        <end position="114"/>
    </location>
</feature>
<reference evidence="3" key="1">
    <citation type="submission" date="2023-10" db="EMBL/GenBank/DDBJ databases">
        <title>Chromosome-level genome of the transformable northern wattle, Acacia crassicarpa.</title>
        <authorList>
            <person name="Massaro I."/>
            <person name="Sinha N.R."/>
            <person name="Poethig S."/>
            <person name="Leichty A.R."/>
        </authorList>
    </citation>
    <scope>NUCLEOTIDE SEQUENCE</scope>
    <source>
        <strain evidence="3">Acra3RX</strain>
        <tissue evidence="3">Leaf</tissue>
    </source>
</reference>
<protein>
    <recommendedName>
        <fullName evidence="2">DUF7138 domain-containing protein</fullName>
    </recommendedName>
</protein>
<comment type="caution">
    <text evidence="3">The sequence shown here is derived from an EMBL/GenBank/DDBJ whole genome shotgun (WGS) entry which is preliminary data.</text>
</comment>
<feature type="compositionally biased region" description="Basic residues" evidence="1">
    <location>
        <begin position="87"/>
        <end position="98"/>
    </location>
</feature>
<dbReference type="EMBL" id="JAWXYG010000002">
    <property type="protein sequence ID" value="KAK4281716.1"/>
    <property type="molecule type" value="Genomic_DNA"/>
</dbReference>
<organism evidence="3 4">
    <name type="scientific">Acacia crassicarpa</name>
    <name type="common">northern wattle</name>
    <dbReference type="NCBI Taxonomy" id="499986"/>
    <lineage>
        <taxon>Eukaryota</taxon>
        <taxon>Viridiplantae</taxon>
        <taxon>Streptophyta</taxon>
        <taxon>Embryophyta</taxon>
        <taxon>Tracheophyta</taxon>
        <taxon>Spermatophyta</taxon>
        <taxon>Magnoliopsida</taxon>
        <taxon>eudicotyledons</taxon>
        <taxon>Gunneridae</taxon>
        <taxon>Pentapetalae</taxon>
        <taxon>rosids</taxon>
        <taxon>fabids</taxon>
        <taxon>Fabales</taxon>
        <taxon>Fabaceae</taxon>
        <taxon>Caesalpinioideae</taxon>
        <taxon>mimosoid clade</taxon>
        <taxon>Acacieae</taxon>
        <taxon>Acacia</taxon>
    </lineage>
</organism>
<sequence length="228" mass="25176">MLKGSAGVSFSVVFFDGESTVNVGEVTVDASMNFKNFQSDLGQKIGVSPHQLSVYLGSPESNRKIPITRKVNFAAIAREKGGFFFVKRRPRRHKTHKESRHDEQPSNKKTPRANVKLLRRNTGTDFFPGLTGFQTPILEIEYGNRIRNLQIEKERFLMNMGFGGLCLGKESNGNVNRNANGGELVCKVCSVGNASDCDLGFHWCVRDAVTEGFRSPAGPIARPVKNLG</sequence>
<proteinExistence type="predicted"/>
<name>A0AAE1N3G0_9FABA</name>
<evidence type="ECO:0000259" key="2">
    <source>
        <dbReference type="Pfam" id="PF23596"/>
    </source>
</evidence>
<dbReference type="PANTHER" id="PTHR36351">
    <property type="entry name" value="EMBRYO SAC DEVELOPMENT ARREST 12"/>
    <property type="match status" value="1"/>
</dbReference>
<accession>A0AAE1N3G0</accession>
<keyword evidence="4" id="KW-1185">Reference proteome</keyword>
<dbReference type="AlphaFoldDB" id="A0AAE1N3G0"/>
<gene>
    <name evidence="3" type="ORF">QN277_013177</name>
</gene>
<dbReference type="InterPro" id="IPR055562">
    <property type="entry name" value="DUF7138"/>
</dbReference>
<evidence type="ECO:0000313" key="4">
    <source>
        <dbReference type="Proteomes" id="UP001293593"/>
    </source>
</evidence>
<evidence type="ECO:0000313" key="3">
    <source>
        <dbReference type="EMBL" id="KAK4281716.1"/>
    </source>
</evidence>
<feature type="domain" description="DUF7138" evidence="2">
    <location>
        <begin position="7"/>
        <end position="86"/>
    </location>
</feature>
<dbReference type="PANTHER" id="PTHR36351:SF1">
    <property type="entry name" value="EMBRYO SAC DEVELOPMENT ARREST 12"/>
    <property type="match status" value="1"/>
</dbReference>
<evidence type="ECO:0000256" key="1">
    <source>
        <dbReference type="SAM" id="MobiDB-lite"/>
    </source>
</evidence>